<gene>
    <name evidence="6" type="ORF">BOW51_10875</name>
</gene>
<dbReference type="EMBL" id="MPRJ01000084">
    <property type="protein sequence ID" value="OOZ35671.1"/>
    <property type="molecule type" value="Genomic_DNA"/>
</dbReference>
<reference evidence="6 7" key="1">
    <citation type="submission" date="2016-11" db="EMBL/GenBank/DDBJ databases">
        <title>Mixed transmission modes and dynamic genome evolution in an obligate animal-bacterial symbiosis.</title>
        <authorList>
            <person name="Russell S.L."/>
            <person name="Corbett-Detig R.B."/>
            <person name="Cavanaugh C.M."/>
        </authorList>
    </citation>
    <scope>NUCLEOTIDE SEQUENCE [LARGE SCALE GENOMIC DNA]</scope>
    <source>
        <strain evidence="6">Se-Cadez</strain>
    </source>
</reference>
<dbReference type="InterPro" id="IPR003593">
    <property type="entry name" value="AAA+_ATPase"/>
</dbReference>
<dbReference type="FunFam" id="3.40.50.300:FF:000032">
    <property type="entry name" value="Export ABC transporter ATP-binding protein"/>
    <property type="match status" value="1"/>
</dbReference>
<dbReference type="InterPro" id="IPR017871">
    <property type="entry name" value="ABC_transporter-like_CS"/>
</dbReference>
<evidence type="ECO:0000259" key="5">
    <source>
        <dbReference type="PROSITE" id="PS50893"/>
    </source>
</evidence>
<dbReference type="GO" id="GO:0005524">
    <property type="term" value="F:ATP binding"/>
    <property type="evidence" value="ECO:0007669"/>
    <property type="project" value="UniProtKB-KW"/>
</dbReference>
<sequence>MIRLDGINRAFKVGSETVHALRDVNLEAEAGAYLSIMGPSGSGKSTLLNILGLLDRPDSGNYLLESTDTTTLSEVQRTIARRERIGFVFQAFHLVPRLTAAQNVELPMTLAGIEPEHRKVRVAEALENLGLSDRADHRPDQLSGGERQRVAIARATIMRPAILLADEPTGNLDKASSEDVIKTLESLNQTGITLLVVTHDPEIGERARRRIHMVDGAIVVDHSR</sequence>
<dbReference type="GO" id="GO:0005886">
    <property type="term" value="C:plasma membrane"/>
    <property type="evidence" value="ECO:0007669"/>
    <property type="project" value="TreeGrafter"/>
</dbReference>
<keyword evidence="1" id="KW-0813">Transport</keyword>
<dbReference type="GO" id="GO:1902495">
    <property type="term" value="C:transmembrane transporter complex"/>
    <property type="evidence" value="ECO:0007669"/>
    <property type="project" value="UniProtKB-ARBA"/>
</dbReference>
<dbReference type="PROSITE" id="PS50893">
    <property type="entry name" value="ABC_TRANSPORTER_2"/>
    <property type="match status" value="1"/>
</dbReference>
<dbReference type="GO" id="GO:0016887">
    <property type="term" value="F:ATP hydrolysis activity"/>
    <property type="evidence" value="ECO:0007669"/>
    <property type="project" value="InterPro"/>
</dbReference>
<dbReference type="RefSeq" id="WP_078488036.1">
    <property type="nucleotide sequence ID" value="NZ_MPRJ01000084.1"/>
</dbReference>
<proteinExistence type="inferred from homology"/>
<dbReference type="OrthoDB" id="9783924at2"/>
<evidence type="ECO:0000256" key="2">
    <source>
        <dbReference type="ARBA" id="ARBA00022741"/>
    </source>
</evidence>
<evidence type="ECO:0000256" key="4">
    <source>
        <dbReference type="ARBA" id="ARBA00038388"/>
    </source>
</evidence>
<dbReference type="SUPFAM" id="SSF52540">
    <property type="entry name" value="P-loop containing nucleoside triphosphate hydrolases"/>
    <property type="match status" value="1"/>
</dbReference>
<dbReference type="PANTHER" id="PTHR24220">
    <property type="entry name" value="IMPORT ATP-BINDING PROTEIN"/>
    <property type="match status" value="1"/>
</dbReference>
<evidence type="ECO:0000313" key="6">
    <source>
        <dbReference type="EMBL" id="OOZ35671.1"/>
    </source>
</evidence>
<comment type="similarity">
    <text evidence="4">Belongs to the ABC transporter superfamily. Macrolide exporter (TC 3.A.1.122) family.</text>
</comment>
<dbReference type="InterPro" id="IPR003439">
    <property type="entry name" value="ABC_transporter-like_ATP-bd"/>
</dbReference>
<protein>
    <submittedName>
        <fullName evidence="6">Macrolide ABC transporter ATP-binding protein</fullName>
    </submittedName>
</protein>
<dbReference type="PANTHER" id="PTHR24220:SF86">
    <property type="entry name" value="ABC TRANSPORTER ABCH.1"/>
    <property type="match status" value="1"/>
</dbReference>
<dbReference type="Gene3D" id="3.40.50.300">
    <property type="entry name" value="P-loop containing nucleotide triphosphate hydrolases"/>
    <property type="match status" value="1"/>
</dbReference>
<dbReference type="InterPro" id="IPR015854">
    <property type="entry name" value="ABC_transpr_LolD-like"/>
</dbReference>
<dbReference type="GO" id="GO:0022857">
    <property type="term" value="F:transmembrane transporter activity"/>
    <property type="evidence" value="ECO:0007669"/>
    <property type="project" value="TreeGrafter"/>
</dbReference>
<feature type="domain" description="ABC transporter" evidence="5">
    <location>
        <begin position="2"/>
        <end position="223"/>
    </location>
</feature>
<evidence type="ECO:0000256" key="3">
    <source>
        <dbReference type="ARBA" id="ARBA00022840"/>
    </source>
</evidence>
<dbReference type="Pfam" id="PF00005">
    <property type="entry name" value="ABC_tran"/>
    <property type="match status" value="1"/>
</dbReference>
<dbReference type="CDD" id="cd03255">
    <property type="entry name" value="ABC_MJ0796_LolCDE_FtsE"/>
    <property type="match status" value="1"/>
</dbReference>
<keyword evidence="7" id="KW-1185">Reference proteome</keyword>
<dbReference type="Proteomes" id="UP000190896">
    <property type="component" value="Unassembled WGS sequence"/>
</dbReference>
<evidence type="ECO:0000313" key="7">
    <source>
        <dbReference type="Proteomes" id="UP000190896"/>
    </source>
</evidence>
<dbReference type="AlphaFoldDB" id="A0A1T2KS98"/>
<dbReference type="PROSITE" id="PS00211">
    <property type="entry name" value="ABC_TRANSPORTER_1"/>
    <property type="match status" value="1"/>
</dbReference>
<keyword evidence="3 6" id="KW-0067">ATP-binding</keyword>
<keyword evidence="2" id="KW-0547">Nucleotide-binding</keyword>
<evidence type="ECO:0000256" key="1">
    <source>
        <dbReference type="ARBA" id="ARBA00022448"/>
    </source>
</evidence>
<comment type="caution">
    <text evidence="6">The sequence shown here is derived from an EMBL/GenBank/DDBJ whole genome shotgun (WGS) entry which is preliminary data.</text>
</comment>
<dbReference type="InterPro" id="IPR027417">
    <property type="entry name" value="P-loop_NTPase"/>
</dbReference>
<name>A0A1T2KS98_9GAMM</name>
<accession>A0A1T2KS98</accession>
<dbReference type="InterPro" id="IPR017911">
    <property type="entry name" value="MacB-like_ATP-bd"/>
</dbReference>
<dbReference type="SMART" id="SM00382">
    <property type="entry name" value="AAA"/>
    <property type="match status" value="1"/>
</dbReference>
<organism evidence="6 7">
    <name type="scientific">Solemya velesiana gill symbiont</name>
    <dbReference type="NCBI Taxonomy" id="1918948"/>
    <lineage>
        <taxon>Bacteria</taxon>
        <taxon>Pseudomonadati</taxon>
        <taxon>Pseudomonadota</taxon>
        <taxon>Gammaproteobacteria</taxon>
        <taxon>sulfur-oxidizing symbionts</taxon>
    </lineage>
</organism>